<feature type="transmembrane region" description="Helical" evidence="3">
    <location>
        <begin position="59"/>
        <end position="77"/>
    </location>
</feature>
<accession>A0ABM8BBB1</accession>
<feature type="transmembrane region" description="Helical" evidence="3">
    <location>
        <begin position="302"/>
        <end position="319"/>
    </location>
</feature>
<dbReference type="InterPro" id="IPR042002">
    <property type="entry name" value="Sortase_C"/>
</dbReference>
<reference evidence="4 5" key="1">
    <citation type="journal article" date="2023" name="Microbiol. Spectr.">
        <title>Symbiosis of Carpenter Bees with Uncharacterized Lactic Acid Bacteria Showing NAD Auxotrophy.</title>
        <authorList>
            <person name="Kawasaki S."/>
            <person name="Ozawa K."/>
            <person name="Mori T."/>
            <person name="Yamamoto A."/>
            <person name="Ito M."/>
            <person name="Ohkuma M."/>
            <person name="Sakamoto M."/>
            <person name="Matsutani M."/>
        </authorList>
    </citation>
    <scope>NUCLEOTIDE SEQUENCE [LARGE SCALE GENOMIC DNA]</scope>
    <source>
        <strain evidence="4 5">KimH</strain>
    </source>
</reference>
<keyword evidence="3" id="KW-0472">Membrane</keyword>
<proteinExistence type="predicted"/>
<name>A0ABM8BBB1_9BIFI</name>
<feature type="transmembrane region" description="Helical" evidence="3">
    <location>
        <begin position="339"/>
        <end position="357"/>
    </location>
</feature>
<dbReference type="NCBIfam" id="NF033745">
    <property type="entry name" value="class_C_sortase"/>
    <property type="match status" value="1"/>
</dbReference>
<sequence length="387" mass="43479">MRHKKPYLRKTRKVHKANPAPVLKQSRKAHKLRESCLLRMAHAAYPGKHTQKGHLGTKILGALAIVSLIMGYAFWSYSVVSKQVTSLNHQSVSVTYGESIRGKSQAQLNDYKRTIDDYNHSLNTQQVKDPFVYDTYAVPKGYKHIESLVQTPVMGQIEVPSIKLNEPIYFGRGKPSPGKGVEHVASTSIPDDVTNTNAVLAGHSGLTDSVVFDKLDQVKEGDTIHVQILNREFTYRVDRTDLVNPNQVEVLKAHQGQAQVTLLTCWPRFVNDKRLIVQGSLISATIINPTFNQVRKTVDHRMYLLVITTLILLGSALGYMTKQLDQVTRSRRKSGLQLLVAYLVVAAILCIFEAWVLRGLLLGDHYLPGPDLGYSWFNTHLFRLFAV</sequence>
<evidence type="ECO:0000313" key="5">
    <source>
        <dbReference type="Proteomes" id="UP001321748"/>
    </source>
</evidence>
<evidence type="ECO:0000256" key="2">
    <source>
        <dbReference type="SAM" id="MobiDB-lite"/>
    </source>
</evidence>
<organism evidence="4 5">
    <name type="scientific">Bombiscardovia apis</name>
    <dbReference type="NCBI Taxonomy" id="2932182"/>
    <lineage>
        <taxon>Bacteria</taxon>
        <taxon>Bacillati</taxon>
        <taxon>Actinomycetota</taxon>
        <taxon>Actinomycetes</taxon>
        <taxon>Bifidobacteriales</taxon>
        <taxon>Bifidobacteriaceae</taxon>
        <taxon>Bombiscardovia</taxon>
    </lineage>
</organism>
<dbReference type="Gene3D" id="2.40.260.10">
    <property type="entry name" value="Sortase"/>
    <property type="match status" value="1"/>
</dbReference>
<dbReference type="InterPro" id="IPR023365">
    <property type="entry name" value="Sortase_dom-sf"/>
</dbReference>
<dbReference type="RefSeq" id="WP_317643178.1">
    <property type="nucleotide sequence ID" value="NZ_AP026800.1"/>
</dbReference>
<feature type="compositionally biased region" description="Basic residues" evidence="2">
    <location>
        <begin position="1"/>
        <end position="16"/>
    </location>
</feature>
<protein>
    <recommendedName>
        <fullName evidence="6">Sortase</fullName>
    </recommendedName>
</protein>
<keyword evidence="3" id="KW-1133">Transmembrane helix</keyword>
<dbReference type="Pfam" id="PF04203">
    <property type="entry name" value="Sortase"/>
    <property type="match status" value="1"/>
</dbReference>
<dbReference type="Proteomes" id="UP001321748">
    <property type="component" value="Chromosome"/>
</dbReference>
<gene>
    <name evidence="4" type="ORF">KIMH_02680</name>
</gene>
<dbReference type="NCBIfam" id="TIGR01076">
    <property type="entry name" value="sortase_fam"/>
    <property type="match status" value="1"/>
</dbReference>
<feature type="region of interest" description="Disordered" evidence="2">
    <location>
        <begin position="1"/>
        <end position="26"/>
    </location>
</feature>
<dbReference type="SUPFAM" id="SSF63817">
    <property type="entry name" value="Sortase"/>
    <property type="match status" value="1"/>
</dbReference>
<evidence type="ECO:0000256" key="1">
    <source>
        <dbReference type="ARBA" id="ARBA00022801"/>
    </source>
</evidence>
<dbReference type="InterPro" id="IPR005754">
    <property type="entry name" value="Sortase"/>
</dbReference>
<evidence type="ECO:0000256" key="3">
    <source>
        <dbReference type="SAM" id="Phobius"/>
    </source>
</evidence>
<dbReference type="EMBL" id="AP026800">
    <property type="protein sequence ID" value="BDR54157.1"/>
    <property type="molecule type" value="Genomic_DNA"/>
</dbReference>
<keyword evidence="1" id="KW-0378">Hydrolase</keyword>
<dbReference type="CDD" id="cd05827">
    <property type="entry name" value="Sortase_C"/>
    <property type="match status" value="1"/>
</dbReference>
<evidence type="ECO:0008006" key="6">
    <source>
        <dbReference type="Google" id="ProtNLM"/>
    </source>
</evidence>
<evidence type="ECO:0000313" key="4">
    <source>
        <dbReference type="EMBL" id="BDR54157.1"/>
    </source>
</evidence>
<keyword evidence="3" id="KW-0812">Transmembrane</keyword>
<keyword evidence="5" id="KW-1185">Reference proteome</keyword>